<evidence type="ECO:0000256" key="2">
    <source>
        <dbReference type="SAM" id="MobiDB-lite"/>
    </source>
</evidence>
<proteinExistence type="predicted"/>
<evidence type="ECO:0000313" key="3">
    <source>
        <dbReference type="EMBL" id="APZ96280.1"/>
    </source>
</evidence>
<feature type="region of interest" description="Disordered" evidence="2">
    <location>
        <begin position="204"/>
        <end position="230"/>
    </location>
</feature>
<dbReference type="Gene3D" id="2.160.20.80">
    <property type="entry name" value="E3 ubiquitin-protein ligase SopA"/>
    <property type="match status" value="1"/>
</dbReference>
<dbReference type="STRING" id="1891926.Fuma_05948"/>
<dbReference type="SUPFAM" id="SSF141571">
    <property type="entry name" value="Pentapeptide repeat-like"/>
    <property type="match status" value="1"/>
</dbReference>
<dbReference type="PANTHER" id="PTHR47485:SF1">
    <property type="entry name" value="THYLAKOID LUMENAL 17.4 KDA PROTEIN, CHLOROPLASTIC"/>
    <property type="match status" value="1"/>
</dbReference>
<feature type="compositionally biased region" description="Basic and acidic residues" evidence="2">
    <location>
        <begin position="206"/>
        <end position="223"/>
    </location>
</feature>
<keyword evidence="4" id="KW-1185">Reference proteome</keyword>
<evidence type="ECO:0000256" key="1">
    <source>
        <dbReference type="ARBA" id="ARBA00022737"/>
    </source>
</evidence>
<keyword evidence="1" id="KW-0677">Repeat</keyword>
<dbReference type="KEGG" id="fmr:Fuma_05948"/>
<reference evidence="3 4" key="1">
    <citation type="journal article" date="2016" name="Front. Microbiol.">
        <title>Fuerstia marisgermanicae gen. nov., sp. nov., an Unusual Member of the Phylum Planctomycetes from the German Wadden Sea.</title>
        <authorList>
            <person name="Kohn T."/>
            <person name="Heuer A."/>
            <person name="Jogler M."/>
            <person name="Vollmers J."/>
            <person name="Boedeker C."/>
            <person name="Bunk B."/>
            <person name="Rast P."/>
            <person name="Borchert D."/>
            <person name="Glockner I."/>
            <person name="Freese H.M."/>
            <person name="Klenk H.P."/>
            <person name="Overmann J."/>
            <person name="Kaster A.K."/>
            <person name="Rohde M."/>
            <person name="Wiegand S."/>
            <person name="Jogler C."/>
        </authorList>
    </citation>
    <scope>NUCLEOTIDE SEQUENCE [LARGE SCALE GENOMIC DNA]</scope>
    <source>
        <strain evidence="3 4">NH11</strain>
    </source>
</reference>
<gene>
    <name evidence="3" type="primary">pipB_2</name>
    <name evidence="3" type="ORF">Fuma_05948</name>
</gene>
<dbReference type="InterPro" id="IPR001646">
    <property type="entry name" value="5peptide_repeat"/>
</dbReference>
<dbReference type="Proteomes" id="UP000187735">
    <property type="component" value="Chromosome"/>
</dbReference>
<dbReference type="PANTHER" id="PTHR47485">
    <property type="entry name" value="THYLAKOID LUMENAL 17.4 KDA PROTEIN, CHLOROPLASTIC"/>
    <property type="match status" value="1"/>
</dbReference>
<sequence>MGPPLSPERGQLLKFLVDHKIDLKHLSSLGAVFDYADLRFTNLSKANLQNVSLQAASLQLSDLRDANLHDADLMFADLQGCMLDNACLDEAAIWRADLKHALLRGTKMRGTFMSDGQLLDAHVSGAFMPFPIPDADHERFLSEEYADGDLPAFDLNDPKDYAPFNLPTPDLTEKPWRDGVIYEVWNYGTKDYPFVVRPAPAAMQKWEGERSSDDSFDILERLPAEPPKGN</sequence>
<dbReference type="EMBL" id="CP017641">
    <property type="protein sequence ID" value="APZ96280.1"/>
    <property type="molecule type" value="Genomic_DNA"/>
</dbReference>
<dbReference type="Pfam" id="PF00805">
    <property type="entry name" value="Pentapeptide"/>
    <property type="match status" value="1"/>
</dbReference>
<accession>A0A1P8WQF3</accession>
<name>A0A1P8WQF3_9PLAN</name>
<dbReference type="AlphaFoldDB" id="A0A1P8WQF3"/>
<organism evidence="3 4">
    <name type="scientific">Fuerstiella marisgermanici</name>
    <dbReference type="NCBI Taxonomy" id="1891926"/>
    <lineage>
        <taxon>Bacteria</taxon>
        <taxon>Pseudomonadati</taxon>
        <taxon>Planctomycetota</taxon>
        <taxon>Planctomycetia</taxon>
        <taxon>Planctomycetales</taxon>
        <taxon>Planctomycetaceae</taxon>
        <taxon>Fuerstiella</taxon>
    </lineage>
</organism>
<protein>
    <submittedName>
        <fullName evidence="3">Type III effector pipB</fullName>
    </submittedName>
</protein>
<evidence type="ECO:0000313" key="4">
    <source>
        <dbReference type="Proteomes" id="UP000187735"/>
    </source>
</evidence>